<evidence type="ECO:0000256" key="1">
    <source>
        <dbReference type="SAM" id="MobiDB-lite"/>
    </source>
</evidence>
<dbReference type="Proteomes" id="UP001500886">
    <property type="component" value="Unassembled WGS sequence"/>
</dbReference>
<protein>
    <submittedName>
        <fullName evidence="2">Uncharacterized protein</fullName>
    </submittedName>
</protein>
<accession>A0ABN3TX32</accession>
<sequence>MLGCAGFSGLQRHLRGQGWARNGWTPGRSGGIGQGSGALMSDGCRLSGDRGASSSNGHGGSSRYRHANGTLCILPGTVRDRKGFRFSDPAVKPDAVAIDAGR</sequence>
<name>A0ABN3TX32_9ACTN</name>
<comment type="caution">
    <text evidence="2">The sequence shown here is derived from an EMBL/GenBank/DDBJ whole genome shotgun (WGS) entry which is preliminary data.</text>
</comment>
<organism evidence="2 3">
    <name type="scientific">Streptomyces luteosporeus</name>
    <dbReference type="NCBI Taxonomy" id="173856"/>
    <lineage>
        <taxon>Bacteria</taxon>
        <taxon>Bacillati</taxon>
        <taxon>Actinomycetota</taxon>
        <taxon>Actinomycetes</taxon>
        <taxon>Kitasatosporales</taxon>
        <taxon>Streptomycetaceae</taxon>
        <taxon>Streptomyces</taxon>
    </lineage>
</organism>
<keyword evidence="3" id="KW-1185">Reference proteome</keyword>
<evidence type="ECO:0000313" key="3">
    <source>
        <dbReference type="Proteomes" id="UP001500886"/>
    </source>
</evidence>
<reference evidence="2 3" key="1">
    <citation type="journal article" date="2019" name="Int. J. Syst. Evol. Microbiol.">
        <title>The Global Catalogue of Microorganisms (GCM) 10K type strain sequencing project: providing services to taxonomists for standard genome sequencing and annotation.</title>
        <authorList>
            <consortium name="The Broad Institute Genomics Platform"/>
            <consortium name="The Broad Institute Genome Sequencing Center for Infectious Disease"/>
            <person name="Wu L."/>
            <person name="Ma J."/>
        </authorList>
    </citation>
    <scope>NUCLEOTIDE SEQUENCE [LARGE SCALE GENOMIC DNA]</scope>
    <source>
        <strain evidence="2 3">JCM 4542</strain>
    </source>
</reference>
<gene>
    <name evidence="2" type="ORF">GCM10010315_40200</name>
</gene>
<dbReference type="EMBL" id="BAAASL010000015">
    <property type="protein sequence ID" value="GAA2720263.1"/>
    <property type="molecule type" value="Genomic_DNA"/>
</dbReference>
<evidence type="ECO:0000313" key="2">
    <source>
        <dbReference type="EMBL" id="GAA2720263.1"/>
    </source>
</evidence>
<feature type="region of interest" description="Disordered" evidence="1">
    <location>
        <begin position="18"/>
        <end position="66"/>
    </location>
</feature>
<proteinExistence type="predicted"/>